<evidence type="ECO:0008006" key="3">
    <source>
        <dbReference type="Google" id="ProtNLM"/>
    </source>
</evidence>
<evidence type="ECO:0000313" key="1">
    <source>
        <dbReference type="EMBL" id="GAA4830541.1"/>
    </source>
</evidence>
<sequence>MISTSRVSLSGSAPVLALVLVLVFFVVLSSASSPEASLSHAPTKETATLPGRFALPDLR</sequence>
<comment type="caution">
    <text evidence="1">The sequence shown here is derived from an EMBL/GenBank/DDBJ whole genome shotgun (WGS) entry which is preliminary data.</text>
</comment>
<evidence type="ECO:0000313" key="2">
    <source>
        <dbReference type="Proteomes" id="UP001501752"/>
    </source>
</evidence>
<organism evidence="1 2">
    <name type="scientific">Kitasatospora terrestris</name>
    <dbReference type="NCBI Taxonomy" id="258051"/>
    <lineage>
        <taxon>Bacteria</taxon>
        <taxon>Bacillati</taxon>
        <taxon>Actinomycetota</taxon>
        <taxon>Actinomycetes</taxon>
        <taxon>Kitasatosporales</taxon>
        <taxon>Streptomycetaceae</taxon>
        <taxon>Kitasatospora</taxon>
    </lineage>
</organism>
<keyword evidence="2" id="KW-1185">Reference proteome</keyword>
<name>A0ABP9D9I2_9ACTN</name>
<gene>
    <name evidence="1" type="ORF">GCM10023235_00660</name>
</gene>
<reference evidence="2" key="1">
    <citation type="journal article" date="2019" name="Int. J. Syst. Evol. Microbiol.">
        <title>The Global Catalogue of Microorganisms (GCM) 10K type strain sequencing project: providing services to taxonomists for standard genome sequencing and annotation.</title>
        <authorList>
            <consortium name="The Broad Institute Genomics Platform"/>
            <consortium name="The Broad Institute Genome Sequencing Center for Infectious Disease"/>
            <person name="Wu L."/>
            <person name="Ma J."/>
        </authorList>
    </citation>
    <scope>NUCLEOTIDE SEQUENCE [LARGE SCALE GENOMIC DNA]</scope>
    <source>
        <strain evidence="2">JCM 13006</strain>
    </source>
</reference>
<dbReference type="EMBL" id="BAABIS010000001">
    <property type="protein sequence ID" value="GAA4830541.1"/>
    <property type="molecule type" value="Genomic_DNA"/>
</dbReference>
<accession>A0ABP9D9I2</accession>
<proteinExistence type="predicted"/>
<dbReference type="Proteomes" id="UP001501752">
    <property type="component" value="Unassembled WGS sequence"/>
</dbReference>
<protein>
    <recommendedName>
        <fullName evidence="3">Secreted protein</fullName>
    </recommendedName>
</protein>